<organism evidence="7 8">
    <name type="scientific">Torulaspora delbrueckii</name>
    <name type="common">Yeast</name>
    <name type="synonym">Candida colliculosa</name>
    <dbReference type="NCBI Taxonomy" id="4950"/>
    <lineage>
        <taxon>Eukaryota</taxon>
        <taxon>Fungi</taxon>
        <taxon>Dikarya</taxon>
        <taxon>Ascomycota</taxon>
        <taxon>Saccharomycotina</taxon>
        <taxon>Saccharomycetes</taxon>
        <taxon>Saccharomycetales</taxon>
        <taxon>Saccharomycetaceae</taxon>
        <taxon>Torulaspora</taxon>
    </lineage>
</organism>
<dbReference type="Proteomes" id="UP000005627">
    <property type="component" value="Chromosome 1"/>
</dbReference>
<protein>
    <recommendedName>
        <fullName evidence="4">Pre-mRNA-splicing factor</fullName>
    </recommendedName>
</protein>
<name>G8ZM36_TORDE</name>
<keyword evidence="8" id="KW-1185">Reference proteome</keyword>
<comment type="function">
    <text evidence="4">Involved in spliceosome maturation and the first step of pre-mRNA splicing.</text>
</comment>
<feature type="compositionally biased region" description="Basic residues" evidence="5">
    <location>
        <begin position="11"/>
        <end position="26"/>
    </location>
</feature>
<dbReference type="GO" id="GO:0005681">
    <property type="term" value="C:spliceosomal complex"/>
    <property type="evidence" value="ECO:0007669"/>
    <property type="project" value="UniProtKB-UniRule"/>
</dbReference>
<gene>
    <name evidence="7" type="primary">TDEL0A03480</name>
    <name evidence="7" type="ORF">TDEL_0A03480</name>
</gene>
<evidence type="ECO:0000256" key="2">
    <source>
        <dbReference type="ARBA" id="ARBA00008576"/>
    </source>
</evidence>
<feature type="region of interest" description="Disordered" evidence="5">
    <location>
        <begin position="141"/>
        <end position="165"/>
    </location>
</feature>
<dbReference type="OrthoDB" id="5577072at2759"/>
<comment type="similarity">
    <text evidence="2 4">Belongs to the SPP2 family.</text>
</comment>
<evidence type="ECO:0000256" key="3">
    <source>
        <dbReference type="ARBA" id="ARBA00023242"/>
    </source>
</evidence>
<comment type="subcellular location">
    <subcellularLocation>
        <location evidence="1 4">Nucleus</location>
    </subcellularLocation>
</comment>
<keyword evidence="4" id="KW-0508">mRNA splicing</keyword>
<dbReference type="HOGENOM" id="CLU_110336_0_0_1"/>
<proteinExistence type="inferred from homology"/>
<reference evidence="7 8" key="1">
    <citation type="journal article" date="2011" name="Proc. Natl. Acad. Sci. U.S.A.">
        <title>Evolutionary erosion of yeast sex chromosomes by mating-type switching accidents.</title>
        <authorList>
            <person name="Gordon J.L."/>
            <person name="Armisen D."/>
            <person name="Proux-Wera E."/>
            <person name="Oheigeartaigh S.S."/>
            <person name="Byrne K.P."/>
            <person name="Wolfe K.H."/>
        </authorList>
    </citation>
    <scope>NUCLEOTIDE SEQUENCE [LARGE SCALE GENOMIC DNA]</scope>
    <source>
        <strain evidence="8">ATCC 10662 / CBS 1146 / NBRC 0425 / NCYC 2629 / NRRL Y-866</strain>
    </source>
</reference>
<dbReference type="Pfam" id="PF12656">
    <property type="entry name" value="G-patch_2"/>
    <property type="match status" value="1"/>
</dbReference>
<evidence type="ECO:0000259" key="6">
    <source>
        <dbReference type="Pfam" id="PF12656"/>
    </source>
</evidence>
<feature type="region of interest" description="Disordered" evidence="5">
    <location>
        <begin position="1"/>
        <end position="37"/>
    </location>
</feature>
<dbReference type="InParanoid" id="G8ZM36"/>
<feature type="domain" description="Spp2/MOS2 G-patch" evidence="6">
    <location>
        <begin position="117"/>
        <end position="175"/>
    </location>
</feature>
<keyword evidence="3 4" id="KW-0539">Nucleus</keyword>
<dbReference type="RefSeq" id="XP_003678891.1">
    <property type="nucleotide sequence ID" value="XM_003678843.1"/>
</dbReference>
<dbReference type="STRING" id="1076872.G8ZM36"/>
<keyword evidence="4" id="KW-0747">Spliceosome</keyword>
<keyword evidence="4" id="KW-0507">mRNA processing</keyword>
<feature type="compositionally biased region" description="Basic and acidic residues" evidence="5">
    <location>
        <begin position="152"/>
        <end position="165"/>
    </location>
</feature>
<feature type="region of interest" description="Disordered" evidence="5">
    <location>
        <begin position="87"/>
        <end position="106"/>
    </location>
</feature>
<evidence type="ECO:0000256" key="5">
    <source>
        <dbReference type="SAM" id="MobiDB-lite"/>
    </source>
</evidence>
<dbReference type="InterPro" id="IPR026822">
    <property type="entry name" value="Spp2/MOS2_G-patch"/>
</dbReference>
<dbReference type="PANTHER" id="PTHR15818">
    <property type="entry name" value="G PATCH AND KOW-CONTAINING"/>
    <property type="match status" value="1"/>
</dbReference>
<dbReference type="PANTHER" id="PTHR15818:SF2">
    <property type="entry name" value="G-PATCH DOMAIN AND KOW MOTIFS-CONTAINING PROTEIN"/>
    <property type="match status" value="1"/>
</dbReference>
<evidence type="ECO:0000313" key="7">
    <source>
        <dbReference type="EMBL" id="CCE89680.1"/>
    </source>
</evidence>
<accession>G8ZM36</accession>
<evidence type="ECO:0000313" key="8">
    <source>
        <dbReference type="Proteomes" id="UP000005627"/>
    </source>
</evidence>
<dbReference type="AlphaFoldDB" id="G8ZM36"/>
<dbReference type="eggNOG" id="ENOG502S8BR">
    <property type="taxonomic scope" value="Eukaryota"/>
</dbReference>
<feature type="compositionally biased region" description="Basic and acidic residues" evidence="5">
    <location>
        <begin position="95"/>
        <end position="106"/>
    </location>
</feature>
<dbReference type="KEGG" id="tdl:TDEL_0A03480"/>
<dbReference type="InterPro" id="IPR045166">
    <property type="entry name" value="Spp2-like"/>
</dbReference>
<sequence>MNGGFCLNLNKKSKNGQKDAKKRKRQNVFGGDEGAGGKAKISITHVEEFKEKKPKQLVIKAKRLVSTLAEALDVKEETEVKFGLINSTDDDQELPNDKSVTRERLTNSESRWLSNIPETTTEEEYEAVPVEDFGKAMLRGMGWDSDEEDDSNEQKKIKLPHEEARPLFMGIGAKAHSKGREPSHTPDDSFLPIVRVIRDQASERTLE</sequence>
<dbReference type="FunCoup" id="G8ZM36">
    <property type="interactions" value="93"/>
</dbReference>
<dbReference type="GO" id="GO:0000398">
    <property type="term" value="P:mRNA splicing, via spliceosome"/>
    <property type="evidence" value="ECO:0007669"/>
    <property type="project" value="UniProtKB-UniRule"/>
</dbReference>
<dbReference type="GeneID" id="11502720"/>
<evidence type="ECO:0000256" key="4">
    <source>
        <dbReference type="RuleBase" id="RU369096"/>
    </source>
</evidence>
<evidence type="ECO:0000256" key="1">
    <source>
        <dbReference type="ARBA" id="ARBA00004123"/>
    </source>
</evidence>
<dbReference type="EMBL" id="HE616742">
    <property type="protein sequence ID" value="CCE89680.1"/>
    <property type="molecule type" value="Genomic_DNA"/>
</dbReference>